<reference evidence="2 3" key="1">
    <citation type="submission" date="2022-07" db="EMBL/GenBank/DDBJ databases">
        <title>A copper resistant bacterium isolated from sediment samples of deep sea hydrothermal areas.</title>
        <authorList>
            <person name="Zeng X."/>
        </authorList>
    </citation>
    <scope>NUCLEOTIDE SEQUENCE [LARGE SCALE GENOMIC DNA]</scope>
    <source>
        <strain evidence="3">CuT 6</strain>
    </source>
</reference>
<dbReference type="RefSeq" id="WP_341582422.1">
    <property type="nucleotide sequence ID" value="NZ_CP101118.1"/>
</dbReference>
<keyword evidence="2" id="KW-0645">Protease</keyword>
<evidence type="ECO:0000259" key="1">
    <source>
        <dbReference type="Pfam" id="PF14343"/>
    </source>
</evidence>
<evidence type="ECO:0000313" key="2">
    <source>
        <dbReference type="EMBL" id="WZF89929.1"/>
    </source>
</evidence>
<proteinExistence type="predicted"/>
<dbReference type="GO" id="GO:0006508">
    <property type="term" value="P:proteolysis"/>
    <property type="evidence" value="ECO:0007669"/>
    <property type="project" value="UniProtKB-KW"/>
</dbReference>
<sequence>MIVFWTGCSSSPLPESFSGTVARQVTQSAHCGLGERGLAYVESADQLLGFSRLPGQNLAIEQLRQTDFAREHLLIVALGEKPTGGYSVALAEAVEEGPVLSLTMELREPGKDSMVAQVITTPCAVIAIPAVDWSEIRVSGVDERNLVMKR</sequence>
<dbReference type="EMBL" id="CP101118">
    <property type="protein sequence ID" value="WZF89929.1"/>
    <property type="molecule type" value="Genomic_DNA"/>
</dbReference>
<dbReference type="InterPro" id="IPR025748">
    <property type="entry name" value="PrcB_C_dom"/>
</dbReference>
<gene>
    <name evidence="2" type="ORF">NLK58_06985</name>
</gene>
<dbReference type="Proteomes" id="UP001475781">
    <property type="component" value="Chromosome"/>
</dbReference>
<accession>A0ABZ2W587</accession>
<evidence type="ECO:0000313" key="3">
    <source>
        <dbReference type="Proteomes" id="UP001475781"/>
    </source>
</evidence>
<feature type="domain" description="PrcB C-terminal" evidence="1">
    <location>
        <begin position="74"/>
        <end position="129"/>
    </location>
</feature>
<name>A0ABZ2W587_9GAMM</name>
<organism evidence="2 3">
    <name type="scientific">Marinobacter metalliresistant</name>
    <dbReference type="NCBI Taxonomy" id="2961995"/>
    <lineage>
        <taxon>Bacteria</taxon>
        <taxon>Pseudomonadati</taxon>
        <taxon>Pseudomonadota</taxon>
        <taxon>Gammaproteobacteria</taxon>
        <taxon>Pseudomonadales</taxon>
        <taxon>Marinobacteraceae</taxon>
        <taxon>Marinobacter</taxon>
    </lineage>
</organism>
<dbReference type="GO" id="GO:0008233">
    <property type="term" value="F:peptidase activity"/>
    <property type="evidence" value="ECO:0007669"/>
    <property type="project" value="UniProtKB-KW"/>
</dbReference>
<protein>
    <submittedName>
        <fullName evidence="2">Protease complex subunit PrcB family protein</fullName>
    </submittedName>
</protein>
<keyword evidence="3" id="KW-1185">Reference proteome</keyword>
<dbReference type="Pfam" id="PF14343">
    <property type="entry name" value="PrcB_C"/>
    <property type="match status" value="1"/>
</dbReference>
<keyword evidence="2" id="KW-0378">Hydrolase</keyword>